<dbReference type="GO" id="GO:0005524">
    <property type="term" value="F:ATP binding"/>
    <property type="evidence" value="ECO:0007669"/>
    <property type="project" value="UniProtKB-KW"/>
</dbReference>
<dbReference type="GO" id="GO:0005829">
    <property type="term" value="C:cytosol"/>
    <property type="evidence" value="ECO:0007669"/>
    <property type="project" value="TreeGrafter"/>
</dbReference>
<comment type="caution">
    <text evidence="5">The sequence shown here is derived from an EMBL/GenBank/DDBJ whole genome shotgun (WGS) entry which is preliminary data.</text>
</comment>
<reference evidence="5" key="1">
    <citation type="journal article" date="2020" name="mSystems">
        <title>Genome- and Community-Level Interaction Insights into Carbon Utilization and Element Cycling Functions of Hydrothermarchaeota in Hydrothermal Sediment.</title>
        <authorList>
            <person name="Zhou Z."/>
            <person name="Liu Y."/>
            <person name="Xu W."/>
            <person name="Pan J."/>
            <person name="Luo Z.H."/>
            <person name="Li M."/>
        </authorList>
    </citation>
    <scope>NUCLEOTIDE SEQUENCE [LARGE SCALE GENOMIC DNA]</scope>
    <source>
        <strain evidence="5">SpSt-767</strain>
    </source>
</reference>
<dbReference type="InterPro" id="IPR000432">
    <property type="entry name" value="DNA_mismatch_repair_MutS_C"/>
</dbReference>
<dbReference type="InterPro" id="IPR027417">
    <property type="entry name" value="P-loop_NTPase"/>
</dbReference>
<protein>
    <submittedName>
        <fullName evidence="5">DNA mismatch repair protein MutS</fullName>
    </submittedName>
</protein>
<dbReference type="GO" id="GO:0140664">
    <property type="term" value="F:ATP-dependent DNA damage sensor activity"/>
    <property type="evidence" value="ECO:0007669"/>
    <property type="project" value="InterPro"/>
</dbReference>
<evidence type="ECO:0000256" key="1">
    <source>
        <dbReference type="ARBA" id="ARBA00022741"/>
    </source>
</evidence>
<keyword evidence="3" id="KW-0238">DNA-binding</keyword>
<evidence type="ECO:0000259" key="4">
    <source>
        <dbReference type="SMART" id="SM00534"/>
    </source>
</evidence>
<sequence length="511" mass="58908">MVFHSILFERPEDSMATEEVEVPAFFVDLNLDQIIDAIVAHKQEYKLKPFFYTALRDVEAIGYRYEIMRDLEHEVLFKNINAFAEKMQAMRRYLANATNFFYHYQKERMFLDAVSIYCDAVQNLAHDLSVADLKSRGLAAFRDYVVHYAESPQFTSLAAETTTLLEDLHSIKYTLRLKEDSVQVRAYEGGSDYSIEVEAIFQKFKQGVVKDYRAKFSDDLSMNHVEAKILDFVAKLHPDVFGRLDDYCAKNAAYVDEKIKAFDREVQFYVAYLEYIARFRQAGLTFCYPHISQESKEVFNYEGFDVALADKLITENSPIVCNDFFLKGQERIFVISGPNQGGKTTFARTFGQLHYLASLGCPVPGKEARLFICDRIFTHFEKEERINNLRGKLQDDLIRIHDILEQATPNSIIIMNEIFTSTTLKDAVFLGKKIMQKIIQLDLLCVYVTFIVELASLSEKTVSMVSTVVPDNPALRTYKIVRRPADGLAQALSIAEKYRLTYDYLQERIKS</sequence>
<proteinExistence type="predicted"/>
<dbReference type="SUPFAM" id="SSF52540">
    <property type="entry name" value="P-loop containing nucleoside triphosphate hydrolases"/>
    <property type="match status" value="1"/>
</dbReference>
<dbReference type="InterPro" id="IPR045076">
    <property type="entry name" value="MutS"/>
</dbReference>
<dbReference type="EMBL" id="DTGR01000135">
    <property type="protein sequence ID" value="HHS29685.1"/>
    <property type="molecule type" value="Genomic_DNA"/>
</dbReference>
<evidence type="ECO:0000256" key="2">
    <source>
        <dbReference type="ARBA" id="ARBA00022840"/>
    </source>
</evidence>
<evidence type="ECO:0000256" key="3">
    <source>
        <dbReference type="ARBA" id="ARBA00023125"/>
    </source>
</evidence>
<accession>A0A7V6A3Z2</accession>
<organism evidence="5">
    <name type="scientific">Desulfobacca acetoxidans</name>
    <dbReference type="NCBI Taxonomy" id="60893"/>
    <lineage>
        <taxon>Bacteria</taxon>
        <taxon>Pseudomonadati</taxon>
        <taxon>Thermodesulfobacteriota</taxon>
        <taxon>Desulfobaccia</taxon>
        <taxon>Desulfobaccales</taxon>
        <taxon>Desulfobaccaceae</taxon>
        <taxon>Desulfobacca</taxon>
    </lineage>
</organism>
<dbReference type="GO" id="GO:0006298">
    <property type="term" value="P:mismatch repair"/>
    <property type="evidence" value="ECO:0007669"/>
    <property type="project" value="InterPro"/>
</dbReference>
<dbReference type="Gene3D" id="3.40.50.300">
    <property type="entry name" value="P-loop containing nucleotide triphosphate hydrolases"/>
    <property type="match status" value="1"/>
</dbReference>
<dbReference type="GO" id="GO:0030983">
    <property type="term" value="F:mismatched DNA binding"/>
    <property type="evidence" value="ECO:0007669"/>
    <property type="project" value="InterPro"/>
</dbReference>
<dbReference type="SMART" id="SM00534">
    <property type="entry name" value="MUTSac"/>
    <property type="match status" value="1"/>
</dbReference>
<feature type="domain" description="DNA mismatch repair proteins mutS family" evidence="4">
    <location>
        <begin position="330"/>
        <end position="496"/>
    </location>
</feature>
<evidence type="ECO:0000313" key="5">
    <source>
        <dbReference type="EMBL" id="HHS29685.1"/>
    </source>
</evidence>
<keyword evidence="2" id="KW-0067">ATP-binding</keyword>
<dbReference type="PANTHER" id="PTHR11361:SF34">
    <property type="entry name" value="DNA MISMATCH REPAIR PROTEIN MSH1, MITOCHONDRIAL"/>
    <property type="match status" value="1"/>
</dbReference>
<dbReference type="Pfam" id="PF00488">
    <property type="entry name" value="MutS_V"/>
    <property type="match status" value="1"/>
</dbReference>
<keyword evidence="1" id="KW-0547">Nucleotide-binding</keyword>
<name>A0A7V6A3Z2_9BACT</name>
<gene>
    <name evidence="5" type="ORF">ENV52_08300</name>
</gene>
<dbReference type="AlphaFoldDB" id="A0A7V6A3Z2"/>
<dbReference type="PANTHER" id="PTHR11361">
    <property type="entry name" value="DNA MISMATCH REPAIR PROTEIN MUTS FAMILY MEMBER"/>
    <property type="match status" value="1"/>
</dbReference>